<dbReference type="InterPro" id="IPR006059">
    <property type="entry name" value="SBP"/>
</dbReference>
<sequence length="357" mass="39492">MDFAVAKGRRRMLRLTTLAIAALAGFGSEPALSQEGTELVIVTSGGTFEKALQKNFYEAFTAETGIKVHPVSASYAEQWAKARAMAESGRTEWDIVTVGIGEDAANRDLLEKLDCAGMPNVKTQAIDGACREYTLLRTIGGTVLAYNTDTFKEKAPASWADFWDVAAFPGPRAMPNYGAPYVSLAVALLADGAPLSEVRDRALDVPRAFAKLDKVKPDVSIWWKTGDQSQQAFRNGEVVMSMMWSGRAMQLQQAGQPIEVVWNNASAELSSWGILKNAPHKEAAKAFLNFFMSRPEAHLAFSSQVFWDTANRAALDKTYGSSETFMKRFENMITYDSAWLAENRSEIVTRWNDWISR</sequence>
<dbReference type="Gene3D" id="3.40.190.10">
    <property type="entry name" value="Periplasmic binding protein-like II"/>
    <property type="match status" value="2"/>
</dbReference>
<evidence type="ECO:0000256" key="4">
    <source>
        <dbReference type="ARBA" id="ARBA00022729"/>
    </source>
</evidence>
<dbReference type="CDD" id="cd13589">
    <property type="entry name" value="PBP2_polyamine_RpCGA009"/>
    <property type="match status" value="1"/>
</dbReference>
<keyword evidence="5" id="KW-0574">Periplasm</keyword>
<dbReference type="EMBL" id="BMCP01000002">
    <property type="protein sequence ID" value="GGE41050.1"/>
    <property type="molecule type" value="Genomic_DNA"/>
</dbReference>
<reference evidence="7" key="1">
    <citation type="journal article" date="2014" name="Int. J. Syst. Evol. Microbiol.">
        <title>Complete genome sequence of Corynebacterium casei LMG S-19264T (=DSM 44701T), isolated from a smear-ripened cheese.</title>
        <authorList>
            <consortium name="US DOE Joint Genome Institute (JGI-PGF)"/>
            <person name="Walter F."/>
            <person name="Albersmeier A."/>
            <person name="Kalinowski J."/>
            <person name="Ruckert C."/>
        </authorList>
    </citation>
    <scope>NUCLEOTIDE SEQUENCE</scope>
    <source>
        <strain evidence="7">CCM 7684</strain>
    </source>
</reference>
<dbReference type="GO" id="GO:0030976">
    <property type="term" value="F:thiamine pyrophosphate binding"/>
    <property type="evidence" value="ECO:0007669"/>
    <property type="project" value="TreeGrafter"/>
</dbReference>
<keyword evidence="3" id="KW-0813">Transport</keyword>
<dbReference type="GO" id="GO:0030288">
    <property type="term" value="C:outer membrane-bounded periplasmic space"/>
    <property type="evidence" value="ECO:0007669"/>
    <property type="project" value="TreeGrafter"/>
</dbReference>
<comment type="caution">
    <text evidence="7">The sequence shown here is derived from an EMBL/GenBank/DDBJ whole genome shotgun (WGS) entry which is preliminary data.</text>
</comment>
<dbReference type="Proteomes" id="UP000602745">
    <property type="component" value="Unassembled WGS sequence"/>
</dbReference>
<evidence type="ECO:0000256" key="5">
    <source>
        <dbReference type="ARBA" id="ARBA00022764"/>
    </source>
</evidence>
<dbReference type="PANTHER" id="PTHR30006">
    <property type="entry name" value="THIAMINE-BINDING PERIPLASMIC PROTEIN-RELATED"/>
    <property type="match status" value="1"/>
</dbReference>
<name>A0A8J2YF95_9RHOB</name>
<proteinExistence type="inferred from homology"/>
<gene>
    <name evidence="7" type="ORF">GCM10007276_18060</name>
</gene>
<dbReference type="RefSeq" id="WP_188409414.1">
    <property type="nucleotide sequence ID" value="NZ_BMCP01000002.1"/>
</dbReference>
<keyword evidence="8" id="KW-1185">Reference proteome</keyword>
<dbReference type="AlphaFoldDB" id="A0A8J2YF95"/>
<organism evidence="7 8">
    <name type="scientific">Agaricicola taiwanensis</name>
    <dbReference type="NCBI Taxonomy" id="591372"/>
    <lineage>
        <taxon>Bacteria</taxon>
        <taxon>Pseudomonadati</taxon>
        <taxon>Pseudomonadota</taxon>
        <taxon>Alphaproteobacteria</taxon>
        <taxon>Rhodobacterales</taxon>
        <taxon>Paracoccaceae</taxon>
        <taxon>Agaricicola</taxon>
    </lineage>
</organism>
<reference evidence="7" key="2">
    <citation type="submission" date="2020-09" db="EMBL/GenBank/DDBJ databases">
        <authorList>
            <person name="Sun Q."/>
            <person name="Sedlacek I."/>
        </authorList>
    </citation>
    <scope>NUCLEOTIDE SEQUENCE</scope>
    <source>
        <strain evidence="7">CCM 7684</strain>
    </source>
</reference>
<dbReference type="PANTHER" id="PTHR30006:SF3">
    <property type="entry name" value="THIAMINE-BINDING PERIPLASMIC PROTEIN"/>
    <property type="match status" value="1"/>
</dbReference>
<evidence type="ECO:0000313" key="7">
    <source>
        <dbReference type="EMBL" id="GGE41050.1"/>
    </source>
</evidence>
<dbReference type="GO" id="GO:0030975">
    <property type="term" value="F:thiamine binding"/>
    <property type="evidence" value="ECO:0007669"/>
    <property type="project" value="TreeGrafter"/>
</dbReference>
<evidence type="ECO:0000256" key="2">
    <source>
        <dbReference type="ARBA" id="ARBA00008520"/>
    </source>
</evidence>
<protein>
    <submittedName>
        <fullName evidence="7">ABC transporter substrate-binding protein</fullName>
    </submittedName>
</protein>
<accession>A0A8J2YF95</accession>
<dbReference type="SUPFAM" id="SSF53850">
    <property type="entry name" value="Periplasmic binding protein-like II"/>
    <property type="match status" value="1"/>
</dbReference>
<dbReference type="Pfam" id="PF13416">
    <property type="entry name" value="SBP_bac_8"/>
    <property type="match status" value="1"/>
</dbReference>
<feature type="signal peptide" evidence="6">
    <location>
        <begin position="1"/>
        <end position="33"/>
    </location>
</feature>
<evidence type="ECO:0000256" key="3">
    <source>
        <dbReference type="ARBA" id="ARBA00022448"/>
    </source>
</evidence>
<keyword evidence="4 6" id="KW-0732">Signal</keyword>
<evidence type="ECO:0000256" key="1">
    <source>
        <dbReference type="ARBA" id="ARBA00004418"/>
    </source>
</evidence>
<feature type="chain" id="PRO_5035159207" evidence="6">
    <location>
        <begin position="34"/>
        <end position="357"/>
    </location>
</feature>
<comment type="similarity">
    <text evidence="2">Belongs to the bacterial solute-binding protein 1 family.</text>
</comment>
<dbReference type="GO" id="GO:0015888">
    <property type="term" value="P:thiamine transport"/>
    <property type="evidence" value="ECO:0007669"/>
    <property type="project" value="TreeGrafter"/>
</dbReference>
<evidence type="ECO:0000313" key="8">
    <source>
        <dbReference type="Proteomes" id="UP000602745"/>
    </source>
</evidence>
<evidence type="ECO:0000256" key="6">
    <source>
        <dbReference type="SAM" id="SignalP"/>
    </source>
</evidence>
<comment type="subcellular location">
    <subcellularLocation>
        <location evidence="1">Periplasm</location>
    </subcellularLocation>
</comment>